<dbReference type="InterPro" id="IPR004408">
    <property type="entry name" value="Biotin_CoA_COase_ligase"/>
</dbReference>
<accession>A0A1G8WZ50</accession>
<protein>
    <submittedName>
        <fullName evidence="3">BirA family transcriptional regulator, biotin operon repressor / biotin-[acetyl-CoA-carboxylase] ligase</fullName>
    </submittedName>
</protein>
<dbReference type="PANTHER" id="PTHR12835:SF5">
    <property type="entry name" value="BIOTIN--PROTEIN LIGASE"/>
    <property type="match status" value="1"/>
</dbReference>
<dbReference type="CDD" id="cd16442">
    <property type="entry name" value="BPL"/>
    <property type="match status" value="1"/>
</dbReference>
<dbReference type="Pfam" id="PF03099">
    <property type="entry name" value="BPL_LplA_LipB"/>
    <property type="match status" value="1"/>
</dbReference>
<evidence type="ECO:0000256" key="1">
    <source>
        <dbReference type="ARBA" id="ARBA00022598"/>
    </source>
</evidence>
<dbReference type="InterPro" id="IPR004143">
    <property type="entry name" value="BPL_LPL_catalytic"/>
</dbReference>
<name>A0A1G8WZ50_9LACT</name>
<dbReference type="GO" id="GO:0009249">
    <property type="term" value="P:protein lipoylation"/>
    <property type="evidence" value="ECO:0007669"/>
    <property type="project" value="UniProtKB-ARBA"/>
</dbReference>
<organism evidence="3 4">
    <name type="scientific">Alkalibacterium thalassium</name>
    <dbReference type="NCBI Taxonomy" id="426701"/>
    <lineage>
        <taxon>Bacteria</taxon>
        <taxon>Bacillati</taxon>
        <taxon>Bacillota</taxon>
        <taxon>Bacilli</taxon>
        <taxon>Lactobacillales</taxon>
        <taxon>Carnobacteriaceae</taxon>
        <taxon>Alkalibacterium</taxon>
    </lineage>
</organism>
<dbReference type="InterPro" id="IPR045864">
    <property type="entry name" value="aa-tRNA-synth_II/BPL/LPL"/>
</dbReference>
<keyword evidence="4" id="KW-1185">Reference proteome</keyword>
<proteinExistence type="predicted"/>
<reference evidence="4" key="1">
    <citation type="submission" date="2016-10" db="EMBL/GenBank/DDBJ databases">
        <authorList>
            <person name="Varghese N."/>
            <person name="Submissions S."/>
        </authorList>
    </citation>
    <scope>NUCLEOTIDE SEQUENCE [LARGE SCALE GENOMIC DNA]</scope>
    <source>
        <strain evidence="4">DSM 19181</strain>
    </source>
</reference>
<dbReference type="Proteomes" id="UP000199433">
    <property type="component" value="Unassembled WGS sequence"/>
</dbReference>
<dbReference type="STRING" id="426701.SAMN04488098_100534"/>
<dbReference type="AlphaFoldDB" id="A0A1G8WZ50"/>
<evidence type="ECO:0000313" key="4">
    <source>
        <dbReference type="Proteomes" id="UP000199433"/>
    </source>
</evidence>
<keyword evidence="1 3" id="KW-0436">Ligase</keyword>
<dbReference type="Gene3D" id="3.30.930.10">
    <property type="entry name" value="Bira Bifunctional Protein, Domain 2"/>
    <property type="match status" value="1"/>
</dbReference>
<dbReference type="OrthoDB" id="9807064at2"/>
<evidence type="ECO:0000313" key="3">
    <source>
        <dbReference type="EMBL" id="SDJ82845.1"/>
    </source>
</evidence>
<dbReference type="EMBL" id="FNFK01000005">
    <property type="protein sequence ID" value="SDJ82845.1"/>
    <property type="molecule type" value="Genomic_DNA"/>
</dbReference>
<gene>
    <name evidence="3" type="ORF">SAMN04488098_100534</name>
</gene>
<dbReference type="GO" id="GO:0004077">
    <property type="term" value="F:biotin--[biotin carboxyl-carrier protein] ligase activity"/>
    <property type="evidence" value="ECO:0007669"/>
    <property type="project" value="InterPro"/>
</dbReference>
<dbReference type="SUPFAM" id="SSF55681">
    <property type="entry name" value="Class II aaRS and biotin synthetases"/>
    <property type="match status" value="1"/>
</dbReference>
<dbReference type="GO" id="GO:0016740">
    <property type="term" value="F:transferase activity"/>
    <property type="evidence" value="ECO:0007669"/>
    <property type="project" value="UniProtKB-ARBA"/>
</dbReference>
<feature type="domain" description="BPL/LPL catalytic" evidence="2">
    <location>
        <begin position="66"/>
        <end position="254"/>
    </location>
</feature>
<evidence type="ECO:0000259" key="2">
    <source>
        <dbReference type="PROSITE" id="PS51733"/>
    </source>
</evidence>
<dbReference type="GO" id="GO:0005737">
    <property type="term" value="C:cytoplasm"/>
    <property type="evidence" value="ECO:0007669"/>
    <property type="project" value="TreeGrafter"/>
</dbReference>
<dbReference type="PANTHER" id="PTHR12835">
    <property type="entry name" value="BIOTIN PROTEIN LIGASE"/>
    <property type="match status" value="1"/>
</dbReference>
<dbReference type="PROSITE" id="PS51733">
    <property type="entry name" value="BPL_LPL_CATALYTIC"/>
    <property type="match status" value="1"/>
</dbReference>
<dbReference type="NCBIfam" id="TIGR00121">
    <property type="entry name" value="birA_ligase"/>
    <property type="match status" value="1"/>
</dbReference>
<sequence length="326" mass="36384">MSLISSFIALLKADYPSFVSFDLVSKTFHIETEEINQLINDAEMQGYSIQTEQDTCRLTLPLVSKESVAENLQSYSIGRSFQFFDRIDSTNTYALKNLQELAHGSVILTDYQYKGKGRLGRSWHTDLGKSVALTIVLKPKFDSQQAVLLTQLTAAALVKALEPDWSASIKWPNDVLIDGRKVAGILVESHFSGSELTGIVIGTGINTNLSREELPEELKSKATSLAIENDQIIDPNPIITRFLSWFDTFYTAWSESMDASTFISVCREKSGLIGREITVHHDQISKSARVMDISDEGELVIRYPDTNETDHLNSLNFSVRGQSGYL</sequence>
<dbReference type="RefSeq" id="WP_091264971.1">
    <property type="nucleotide sequence ID" value="NZ_FNFK01000005.1"/>
</dbReference>